<keyword evidence="2" id="KW-0812">Transmembrane</keyword>
<reference evidence="3" key="1">
    <citation type="submission" date="2015-07" db="EMBL/GenBank/DDBJ databases">
        <title>MeaNS - Measles Nucleotide Surveillance Program.</title>
        <authorList>
            <person name="Tran T."/>
            <person name="Druce J."/>
        </authorList>
    </citation>
    <scope>NUCLEOTIDE SEQUENCE</scope>
    <source>
        <strain evidence="3">UCB-OBI-ISO-001</strain>
        <tissue evidence="3">Gonad</tissue>
    </source>
</reference>
<evidence type="ECO:0000313" key="3">
    <source>
        <dbReference type="EMBL" id="KOF75043.1"/>
    </source>
</evidence>
<evidence type="ECO:0000256" key="1">
    <source>
        <dbReference type="SAM" id="MobiDB-lite"/>
    </source>
</evidence>
<gene>
    <name evidence="3" type="ORF">OCBIM_22035301mg</name>
</gene>
<keyword evidence="2" id="KW-1133">Transmembrane helix</keyword>
<feature type="transmembrane region" description="Helical" evidence="2">
    <location>
        <begin position="34"/>
        <end position="52"/>
    </location>
</feature>
<feature type="compositionally biased region" description="Polar residues" evidence="1">
    <location>
        <begin position="80"/>
        <end position="90"/>
    </location>
</feature>
<sequence>MFAFSSRLQNKHLQYWPEYKVDNILETNYNFADIYIYIYIYIYIFIWGVFIITETTTTMNKCTFQEEGKKREQKKKTTRCQPRSPSSLYSSKYTNRQNLLKKIQQKQPELAGLSTN</sequence>
<proteinExistence type="predicted"/>
<name>A0A0L8GDM0_OCTBM</name>
<dbReference type="EMBL" id="KQ422351">
    <property type="protein sequence ID" value="KOF75043.1"/>
    <property type="molecule type" value="Genomic_DNA"/>
</dbReference>
<accession>A0A0L8GDM0</accession>
<keyword evidence="2" id="KW-0472">Membrane</keyword>
<protein>
    <submittedName>
        <fullName evidence="3">Uncharacterized protein</fullName>
    </submittedName>
</protein>
<feature type="region of interest" description="Disordered" evidence="1">
    <location>
        <begin position="64"/>
        <end position="90"/>
    </location>
</feature>
<organism evidence="3">
    <name type="scientific">Octopus bimaculoides</name>
    <name type="common">California two-spotted octopus</name>
    <dbReference type="NCBI Taxonomy" id="37653"/>
    <lineage>
        <taxon>Eukaryota</taxon>
        <taxon>Metazoa</taxon>
        <taxon>Spiralia</taxon>
        <taxon>Lophotrochozoa</taxon>
        <taxon>Mollusca</taxon>
        <taxon>Cephalopoda</taxon>
        <taxon>Coleoidea</taxon>
        <taxon>Octopodiformes</taxon>
        <taxon>Octopoda</taxon>
        <taxon>Incirrata</taxon>
        <taxon>Octopodidae</taxon>
        <taxon>Octopus</taxon>
    </lineage>
</organism>
<dbReference type="AlphaFoldDB" id="A0A0L8GDM0"/>
<evidence type="ECO:0000256" key="2">
    <source>
        <dbReference type="SAM" id="Phobius"/>
    </source>
</evidence>